<name>S4PRS7_9NEOP</name>
<reference evidence="1" key="2">
    <citation type="submission" date="2013-05" db="EMBL/GenBank/DDBJ databases">
        <authorList>
            <person name="Carter J.-M."/>
            <person name="Baker S.C."/>
            <person name="Pink R."/>
            <person name="Carter D.R.F."/>
            <person name="Collins A."/>
            <person name="Tomlin J."/>
            <person name="Gibbs M."/>
            <person name="Breuker C.J."/>
        </authorList>
    </citation>
    <scope>NUCLEOTIDE SEQUENCE</scope>
    <source>
        <tissue evidence="1">Ovary</tissue>
    </source>
</reference>
<dbReference type="AlphaFoldDB" id="S4PRS7"/>
<organism evidence="1">
    <name type="scientific">Pararge aegeria</name>
    <name type="common">speckled wood butterfly</name>
    <dbReference type="NCBI Taxonomy" id="116150"/>
    <lineage>
        <taxon>Eukaryota</taxon>
        <taxon>Metazoa</taxon>
        <taxon>Ecdysozoa</taxon>
        <taxon>Arthropoda</taxon>
        <taxon>Hexapoda</taxon>
        <taxon>Insecta</taxon>
        <taxon>Pterygota</taxon>
        <taxon>Neoptera</taxon>
        <taxon>Endopterygota</taxon>
        <taxon>Lepidoptera</taxon>
        <taxon>Glossata</taxon>
        <taxon>Ditrysia</taxon>
        <taxon>Papilionoidea</taxon>
        <taxon>Nymphalidae</taxon>
        <taxon>Satyrinae</taxon>
        <taxon>Satyrini</taxon>
        <taxon>Parargina</taxon>
        <taxon>Pararge</taxon>
    </lineage>
</organism>
<dbReference type="EMBL" id="GAIX01014468">
    <property type="protein sequence ID" value="JAA78092.1"/>
    <property type="molecule type" value="Transcribed_RNA"/>
</dbReference>
<protein>
    <submittedName>
        <fullName evidence="1">Uncharacterized protein</fullName>
    </submittedName>
</protein>
<sequence length="82" mass="9027">MFYHLSSGLFDVWFSRLGRVLYRVSVTRFSNNVSLPLSRICLALIESVTSLTVGGKGTLHLAVRATPSTHSTDTFCICSAFL</sequence>
<reference evidence="1" key="1">
    <citation type="journal article" date="2013" name="BMC Genomics">
        <title>Unscrambling butterfly oogenesis.</title>
        <authorList>
            <person name="Carter J.M."/>
            <person name="Baker S.C."/>
            <person name="Pink R."/>
            <person name="Carter D.R."/>
            <person name="Collins A."/>
            <person name="Tomlin J."/>
            <person name="Gibbs M."/>
            <person name="Breuker C.J."/>
        </authorList>
    </citation>
    <scope>NUCLEOTIDE SEQUENCE</scope>
    <source>
        <tissue evidence="1">Ovary</tissue>
    </source>
</reference>
<proteinExistence type="predicted"/>
<evidence type="ECO:0000313" key="1">
    <source>
        <dbReference type="EMBL" id="JAA78092.1"/>
    </source>
</evidence>
<accession>S4PRS7</accession>